<feature type="compositionally biased region" description="Polar residues" evidence="1">
    <location>
        <begin position="207"/>
        <end position="221"/>
    </location>
</feature>
<keyword evidence="3" id="KW-1185">Reference proteome</keyword>
<name>A0A9Q3HHN6_9BASI</name>
<gene>
    <name evidence="2" type="ORF">O181_045316</name>
</gene>
<sequence length="221" mass="25366">MSVPSEHNKGRVHFDESLKPPQVSKESYQFWSTLPSKYLPRVLLQMEFEIPQIFTPTNLRQIPVEIVHAEVPDRKMISVPKRVHQIFEANEGGITSSSEEELSRKEIKTKRMSDPFSIPTEPKDLYQAKVPIEIQRPGLFSFPFSRNSYTKENQKQRIRIEQSNEEEDGSEDGYSSPIQLKSVSNPIYQMKSSKGKEQATEPKDPQHQASNYQDEIVAASS</sequence>
<feature type="compositionally biased region" description="Basic and acidic residues" evidence="1">
    <location>
        <begin position="152"/>
        <end position="162"/>
    </location>
</feature>
<feature type="region of interest" description="Disordered" evidence="1">
    <location>
        <begin position="1"/>
        <end position="20"/>
    </location>
</feature>
<feature type="region of interest" description="Disordered" evidence="1">
    <location>
        <begin position="151"/>
        <end position="221"/>
    </location>
</feature>
<proteinExistence type="predicted"/>
<evidence type="ECO:0000313" key="3">
    <source>
        <dbReference type="Proteomes" id="UP000765509"/>
    </source>
</evidence>
<comment type="caution">
    <text evidence="2">The sequence shown here is derived from an EMBL/GenBank/DDBJ whole genome shotgun (WGS) entry which is preliminary data.</text>
</comment>
<accession>A0A9Q3HHN6</accession>
<feature type="compositionally biased region" description="Basic and acidic residues" evidence="1">
    <location>
        <begin position="194"/>
        <end position="206"/>
    </location>
</feature>
<evidence type="ECO:0000256" key="1">
    <source>
        <dbReference type="SAM" id="MobiDB-lite"/>
    </source>
</evidence>
<dbReference type="Proteomes" id="UP000765509">
    <property type="component" value="Unassembled WGS sequence"/>
</dbReference>
<organism evidence="2 3">
    <name type="scientific">Austropuccinia psidii MF-1</name>
    <dbReference type="NCBI Taxonomy" id="1389203"/>
    <lineage>
        <taxon>Eukaryota</taxon>
        <taxon>Fungi</taxon>
        <taxon>Dikarya</taxon>
        <taxon>Basidiomycota</taxon>
        <taxon>Pucciniomycotina</taxon>
        <taxon>Pucciniomycetes</taxon>
        <taxon>Pucciniales</taxon>
        <taxon>Sphaerophragmiaceae</taxon>
        <taxon>Austropuccinia</taxon>
    </lineage>
</organism>
<feature type="compositionally biased region" description="Basic and acidic residues" evidence="1">
    <location>
        <begin position="1"/>
        <end position="18"/>
    </location>
</feature>
<protein>
    <submittedName>
        <fullName evidence="2">Uncharacterized protein</fullName>
    </submittedName>
</protein>
<dbReference type="AlphaFoldDB" id="A0A9Q3HHN6"/>
<feature type="compositionally biased region" description="Polar residues" evidence="1">
    <location>
        <begin position="177"/>
        <end position="192"/>
    </location>
</feature>
<dbReference type="EMBL" id="AVOT02018588">
    <property type="protein sequence ID" value="MBW0505601.1"/>
    <property type="molecule type" value="Genomic_DNA"/>
</dbReference>
<reference evidence="2" key="1">
    <citation type="submission" date="2021-03" db="EMBL/GenBank/DDBJ databases">
        <title>Draft genome sequence of rust myrtle Austropuccinia psidii MF-1, a brazilian biotype.</title>
        <authorList>
            <person name="Quecine M.C."/>
            <person name="Pachon D.M.R."/>
            <person name="Bonatelli M.L."/>
            <person name="Correr F.H."/>
            <person name="Franceschini L.M."/>
            <person name="Leite T.F."/>
            <person name="Margarido G.R.A."/>
            <person name="Almeida C.A."/>
            <person name="Ferrarezi J.A."/>
            <person name="Labate C.A."/>
        </authorList>
    </citation>
    <scope>NUCLEOTIDE SEQUENCE</scope>
    <source>
        <strain evidence="2">MF-1</strain>
    </source>
</reference>
<evidence type="ECO:0000313" key="2">
    <source>
        <dbReference type="EMBL" id="MBW0505601.1"/>
    </source>
</evidence>